<dbReference type="NCBIfam" id="TIGR01640">
    <property type="entry name" value="F_box_assoc_1"/>
    <property type="match status" value="1"/>
</dbReference>
<accession>A0AAD8HR12</accession>
<feature type="domain" description="F-box associated beta-propeller type 3" evidence="1">
    <location>
        <begin position="4"/>
        <end position="115"/>
    </location>
</feature>
<organism evidence="2 3">
    <name type="scientific">Heracleum sosnowskyi</name>
    <dbReference type="NCBI Taxonomy" id="360622"/>
    <lineage>
        <taxon>Eukaryota</taxon>
        <taxon>Viridiplantae</taxon>
        <taxon>Streptophyta</taxon>
        <taxon>Embryophyta</taxon>
        <taxon>Tracheophyta</taxon>
        <taxon>Spermatophyta</taxon>
        <taxon>Magnoliopsida</taxon>
        <taxon>eudicotyledons</taxon>
        <taxon>Gunneridae</taxon>
        <taxon>Pentapetalae</taxon>
        <taxon>asterids</taxon>
        <taxon>campanulids</taxon>
        <taxon>Apiales</taxon>
        <taxon>Apiaceae</taxon>
        <taxon>Apioideae</taxon>
        <taxon>apioid superclade</taxon>
        <taxon>Tordylieae</taxon>
        <taxon>Tordyliinae</taxon>
        <taxon>Heracleum</taxon>
    </lineage>
</organism>
<dbReference type="InterPro" id="IPR017451">
    <property type="entry name" value="F-box-assoc_interact_dom"/>
</dbReference>
<dbReference type="EMBL" id="JAUIZM010000008">
    <property type="protein sequence ID" value="KAK1371631.1"/>
    <property type="molecule type" value="Genomic_DNA"/>
</dbReference>
<sequence length="166" mass="19414">MKDVVFINGAAYWVGFDWEENKILVCFDTKTDILSEIPLPDWVEHDHIPVIYPFDQSIAYFVWERRVNHLDMWVLKDDLIDGFIWEKKMCVCTSEDVGEEVMGVRNNGEPILAKLNNFITYNLDSHEANDFVDSWDCWTPEFPYAEGFAPCYVISPFVESLVLFDI</sequence>
<dbReference type="AlphaFoldDB" id="A0AAD8HR12"/>
<evidence type="ECO:0000313" key="2">
    <source>
        <dbReference type="EMBL" id="KAK1371631.1"/>
    </source>
</evidence>
<dbReference type="Proteomes" id="UP001237642">
    <property type="component" value="Unassembled WGS sequence"/>
</dbReference>
<reference evidence="2" key="1">
    <citation type="submission" date="2023-02" db="EMBL/GenBank/DDBJ databases">
        <title>Genome of toxic invasive species Heracleum sosnowskyi carries increased number of genes despite the absence of recent whole-genome duplications.</title>
        <authorList>
            <person name="Schelkunov M."/>
            <person name="Shtratnikova V."/>
            <person name="Makarenko M."/>
            <person name="Klepikova A."/>
            <person name="Omelchenko D."/>
            <person name="Novikova G."/>
            <person name="Obukhova E."/>
            <person name="Bogdanov V."/>
            <person name="Penin A."/>
            <person name="Logacheva M."/>
        </authorList>
    </citation>
    <scope>NUCLEOTIDE SEQUENCE</scope>
    <source>
        <strain evidence="2">Hsosn_3</strain>
        <tissue evidence="2">Leaf</tissue>
    </source>
</reference>
<gene>
    <name evidence="2" type="ORF">POM88_037723</name>
</gene>
<keyword evidence="3" id="KW-1185">Reference proteome</keyword>
<protein>
    <recommendedName>
        <fullName evidence="1">F-box associated beta-propeller type 3 domain-containing protein</fullName>
    </recommendedName>
</protein>
<dbReference type="InterPro" id="IPR013187">
    <property type="entry name" value="F-box-assoc_dom_typ3"/>
</dbReference>
<evidence type="ECO:0000259" key="1">
    <source>
        <dbReference type="Pfam" id="PF08268"/>
    </source>
</evidence>
<evidence type="ECO:0000313" key="3">
    <source>
        <dbReference type="Proteomes" id="UP001237642"/>
    </source>
</evidence>
<reference evidence="2" key="2">
    <citation type="submission" date="2023-05" db="EMBL/GenBank/DDBJ databases">
        <authorList>
            <person name="Schelkunov M.I."/>
        </authorList>
    </citation>
    <scope>NUCLEOTIDE SEQUENCE</scope>
    <source>
        <strain evidence="2">Hsosn_3</strain>
        <tissue evidence="2">Leaf</tissue>
    </source>
</reference>
<dbReference type="Pfam" id="PF08268">
    <property type="entry name" value="FBA_3"/>
    <property type="match status" value="1"/>
</dbReference>
<proteinExistence type="predicted"/>
<name>A0AAD8HR12_9APIA</name>
<comment type="caution">
    <text evidence="2">The sequence shown here is derived from an EMBL/GenBank/DDBJ whole genome shotgun (WGS) entry which is preliminary data.</text>
</comment>